<dbReference type="AlphaFoldDB" id="A0A4R8G923"/>
<proteinExistence type="predicted"/>
<evidence type="ECO:0000313" key="2">
    <source>
        <dbReference type="Proteomes" id="UP000295472"/>
    </source>
</evidence>
<dbReference type="RefSeq" id="WP_243833667.1">
    <property type="nucleotide sequence ID" value="NZ_SOEF01000025.1"/>
</dbReference>
<dbReference type="GeneID" id="57013327"/>
<evidence type="ECO:0000313" key="1">
    <source>
        <dbReference type="EMBL" id="TDX41802.1"/>
    </source>
</evidence>
<dbReference type="Proteomes" id="UP000295472">
    <property type="component" value="Unassembled WGS sequence"/>
</dbReference>
<name>A0A4R8G923_9FIRM</name>
<sequence>MREEKFVYRNNLETFIEKEHQEFLEREYSFKNDIESAFRICVLMTNKLVYEMQLEENYSFAHVFNLRHRLLYQNA</sequence>
<accession>A0A4R8G923</accession>
<organism evidence="1 2">
    <name type="scientific">Halanaerobium congolense</name>
    <dbReference type="NCBI Taxonomy" id="54121"/>
    <lineage>
        <taxon>Bacteria</taxon>
        <taxon>Bacillati</taxon>
        <taxon>Bacillota</taxon>
        <taxon>Clostridia</taxon>
        <taxon>Halanaerobiales</taxon>
        <taxon>Halanaerobiaceae</taxon>
        <taxon>Halanaerobium</taxon>
    </lineage>
</organism>
<protein>
    <submittedName>
        <fullName evidence="1">Uncharacterized protein</fullName>
    </submittedName>
</protein>
<dbReference type="EMBL" id="SOEF01000025">
    <property type="protein sequence ID" value="TDX41802.1"/>
    <property type="molecule type" value="Genomic_DNA"/>
</dbReference>
<reference evidence="1 2" key="1">
    <citation type="submission" date="2019-03" db="EMBL/GenBank/DDBJ databases">
        <title>Subsurface microbial communities from deep shales in Ohio and West Virginia, USA.</title>
        <authorList>
            <person name="Wrighton K."/>
        </authorList>
    </citation>
    <scope>NUCLEOTIDE SEQUENCE [LARGE SCALE GENOMIC DNA]</scope>
    <source>
        <strain evidence="1 2">DSMZ 11287</strain>
    </source>
</reference>
<gene>
    <name evidence="1" type="ORF">C7954_12525</name>
</gene>
<comment type="caution">
    <text evidence="1">The sequence shown here is derived from an EMBL/GenBank/DDBJ whole genome shotgun (WGS) entry which is preliminary data.</text>
</comment>